<organism evidence="1 2">
    <name type="scientific">Streptomyces canus</name>
    <dbReference type="NCBI Taxonomy" id="58343"/>
    <lineage>
        <taxon>Bacteria</taxon>
        <taxon>Bacillati</taxon>
        <taxon>Actinomycetota</taxon>
        <taxon>Actinomycetes</taxon>
        <taxon>Kitasatosporales</taxon>
        <taxon>Streptomycetaceae</taxon>
        <taxon>Streptomyces</taxon>
        <taxon>Streptomyces aurantiacus group</taxon>
    </lineage>
</organism>
<dbReference type="AlphaFoldDB" id="A0A101SGJ1"/>
<reference evidence="1 2" key="1">
    <citation type="submission" date="2015-10" db="EMBL/GenBank/DDBJ databases">
        <title>Draft genome sequence of Streptomyces canus DSM 40017, type strain for the species Streptomyces canus.</title>
        <authorList>
            <person name="Ruckert C."/>
            <person name="Winkler A."/>
            <person name="Kalinowski J."/>
            <person name="Kampfer P."/>
            <person name="Glaeser S."/>
        </authorList>
    </citation>
    <scope>NUCLEOTIDE SEQUENCE [LARGE SCALE GENOMIC DNA]</scope>
    <source>
        <strain evidence="1 2">DSM 40017</strain>
    </source>
</reference>
<comment type="caution">
    <text evidence="1">The sequence shown here is derived from an EMBL/GenBank/DDBJ whole genome shotgun (WGS) entry which is preliminary data.</text>
</comment>
<protein>
    <submittedName>
        <fullName evidence="1">Uncharacterized protein</fullName>
    </submittedName>
</protein>
<accession>A0A101SGJ1</accession>
<name>A0A101SGJ1_9ACTN</name>
<dbReference type="Proteomes" id="UP000053669">
    <property type="component" value="Unassembled WGS sequence"/>
</dbReference>
<gene>
    <name evidence="1" type="ORF">AQJ46_06275</name>
</gene>
<evidence type="ECO:0000313" key="1">
    <source>
        <dbReference type="EMBL" id="KUN73884.1"/>
    </source>
</evidence>
<dbReference type="EMBL" id="LMWU01000005">
    <property type="protein sequence ID" value="KUN73884.1"/>
    <property type="molecule type" value="Genomic_DNA"/>
</dbReference>
<sequence length="196" mass="20971">MLHDPIALVCELYAAPNVSILEAIFSCASRPADRSSWLRSSTSWAPLPAAMSLSVPSPLRVNPSPAELRKLETLPGFSIAMTSSLMGPRVAPTFVIAIDVWLAYLAVLPMLLLTCLAAAANPSAAAPVQCAWMRATSFSNSAWMSVRCADRPDQPLATSVTRSGLALPSMAFISSMFLPPAKFVVCFSLKHMFISV</sequence>
<proteinExistence type="predicted"/>
<evidence type="ECO:0000313" key="2">
    <source>
        <dbReference type="Proteomes" id="UP000053669"/>
    </source>
</evidence>